<dbReference type="HOGENOM" id="CLU_030020_2_0_5"/>
<dbReference type="Pfam" id="PF13408">
    <property type="entry name" value="Zn_ribbon_recom"/>
    <property type="match status" value="1"/>
</dbReference>
<dbReference type="GO" id="GO:0000150">
    <property type="term" value="F:DNA strand exchange activity"/>
    <property type="evidence" value="ECO:0007669"/>
    <property type="project" value="InterPro"/>
</dbReference>
<gene>
    <name evidence="6" type="ordered locus">SJA_C1-08460</name>
</gene>
<keyword evidence="1" id="KW-0238">DNA-binding</keyword>
<dbReference type="eggNOG" id="COG1961">
    <property type="taxonomic scope" value="Bacteria"/>
</dbReference>
<dbReference type="EMBL" id="AP010803">
    <property type="protein sequence ID" value="BAI95680.1"/>
    <property type="molecule type" value="Genomic_DNA"/>
</dbReference>
<dbReference type="KEGG" id="sjp:SJA_C1-08460"/>
<feature type="coiled-coil region" evidence="3">
    <location>
        <begin position="407"/>
        <end position="441"/>
    </location>
</feature>
<dbReference type="InterPro" id="IPR011109">
    <property type="entry name" value="DNA_bind_recombinase_dom"/>
</dbReference>
<evidence type="ECO:0000256" key="2">
    <source>
        <dbReference type="ARBA" id="ARBA00023172"/>
    </source>
</evidence>
<dbReference type="InterPro" id="IPR025827">
    <property type="entry name" value="Zn_ribbon_recom_dom"/>
</dbReference>
<evidence type="ECO:0000259" key="5">
    <source>
        <dbReference type="PROSITE" id="PS51737"/>
    </source>
</evidence>
<dbReference type="Pfam" id="PF00239">
    <property type="entry name" value="Resolvase"/>
    <property type="match status" value="1"/>
</dbReference>
<reference evidence="6 7" key="1">
    <citation type="journal article" date="2010" name="J. Bacteriol.">
        <title>Complete genome sequence of the representative gamma-hexachlorocyclohexane-degrading bacterium Sphingobium japonicum UT26.</title>
        <authorList>
            <person name="Nagata Y."/>
            <person name="Ohtsubo Y."/>
            <person name="Endo R."/>
            <person name="Ichikawa N."/>
            <person name="Ankai A."/>
            <person name="Oguchi A."/>
            <person name="Fukui S."/>
            <person name="Fujita N."/>
            <person name="Tsuda M."/>
        </authorList>
    </citation>
    <scope>NUCLEOTIDE SEQUENCE [LARGE SCALE GENOMIC DNA]</scope>
    <source>
        <strain evidence="7">DSM 16413 / CCM 7287 / MTCC 6362 / UT26 / NBRC 101211 / UT26S</strain>
    </source>
</reference>
<evidence type="ECO:0000256" key="1">
    <source>
        <dbReference type="ARBA" id="ARBA00023125"/>
    </source>
</evidence>
<evidence type="ECO:0000313" key="7">
    <source>
        <dbReference type="Proteomes" id="UP000007753"/>
    </source>
</evidence>
<keyword evidence="2" id="KW-0233">DNA recombination</keyword>
<evidence type="ECO:0000256" key="3">
    <source>
        <dbReference type="SAM" id="Coils"/>
    </source>
</evidence>
<sequence length="581" mass="65171">MTQPATIYARFSNAEQGKGSSMDRQLRLCEEMAQQHGWEISPSRILRDEGRSAFSGANRKQGGAFYEFETQAEAGYFQNGHVLIVEHLDRISRQGYDEVLPLLTMLTRNGVTVATVDGNRVYPAFERVPMGPVMEVILKTELAREESKKKADRLAEAWKRKIEKAQASNGSHIAITSTCPAWINVDPTTKLMTLNEDRVRVLREIFQLTIDGYGTPAIAQRLNARNEPVWKHREVKSNNGWTVGYLTKIVLNRAVMGEYQPTKKPRGVAMGTPVGSPILNYYPQAIDPITFGKAAAARLSRAGTSGSWQLTYSNILSGLAKCSHCGGRMSQRATVRRGQMRRDSKGSGRKYAARDDITYLYCFNAWNKVSVEETGQPKCTNTAKIRYEPLERTIVDLITGYAASNPTATDDKRLRELQVEMAELRRQQEGKQAQADNLARSFAESGSAMMERLALEADAEARELLKQMNAKAKQLDSAYADVEADPSQAWFQRINEIKEQLYSDDEQVRKDARVRMKQFLPKVLSHVSCDREKETHIILGDNRVGMFIDSQGEVLATGILQEEIVGPDGERNWHPDAEAAE</sequence>
<feature type="domain" description="Recombinase" evidence="5">
    <location>
        <begin position="180"/>
        <end position="305"/>
    </location>
</feature>
<evidence type="ECO:0000313" key="6">
    <source>
        <dbReference type="EMBL" id="BAI95680.1"/>
    </source>
</evidence>
<name>D4YZ98_SPHIU</name>
<dbReference type="Pfam" id="PF07508">
    <property type="entry name" value="Recombinase"/>
    <property type="match status" value="1"/>
</dbReference>
<dbReference type="SUPFAM" id="SSF53041">
    <property type="entry name" value="Resolvase-like"/>
    <property type="match status" value="1"/>
</dbReference>
<accession>D4YZ98</accession>
<feature type="domain" description="Resolvase/invertase-type recombinase catalytic" evidence="4">
    <location>
        <begin position="4"/>
        <end position="165"/>
    </location>
</feature>
<dbReference type="PROSITE" id="PS51737">
    <property type="entry name" value="RECOMBINASE_DNA_BIND"/>
    <property type="match status" value="1"/>
</dbReference>
<dbReference type="SMART" id="SM00857">
    <property type="entry name" value="Resolvase"/>
    <property type="match status" value="1"/>
</dbReference>
<dbReference type="CDD" id="cd00338">
    <property type="entry name" value="Ser_Recombinase"/>
    <property type="match status" value="1"/>
</dbReference>
<keyword evidence="7" id="KW-1185">Reference proteome</keyword>
<dbReference type="GO" id="GO:0003677">
    <property type="term" value="F:DNA binding"/>
    <property type="evidence" value="ECO:0007669"/>
    <property type="project" value="UniProtKB-KW"/>
</dbReference>
<dbReference type="GeneID" id="29272508"/>
<dbReference type="Proteomes" id="UP000007753">
    <property type="component" value="Chromosome 1"/>
</dbReference>
<proteinExistence type="predicted"/>
<dbReference type="RefSeq" id="WP_013039335.1">
    <property type="nucleotide sequence ID" value="NC_014006.1"/>
</dbReference>
<dbReference type="InterPro" id="IPR036162">
    <property type="entry name" value="Resolvase-like_N_sf"/>
</dbReference>
<dbReference type="InterPro" id="IPR038109">
    <property type="entry name" value="DNA_bind_recomb_sf"/>
</dbReference>
<evidence type="ECO:0000259" key="4">
    <source>
        <dbReference type="PROSITE" id="PS51736"/>
    </source>
</evidence>
<dbReference type="PROSITE" id="PS51736">
    <property type="entry name" value="RECOMBINASES_3"/>
    <property type="match status" value="1"/>
</dbReference>
<dbReference type="PANTHER" id="PTHR30461">
    <property type="entry name" value="DNA-INVERTASE FROM LAMBDOID PROPHAGE"/>
    <property type="match status" value="1"/>
</dbReference>
<protein>
    <submittedName>
        <fullName evidence="6">Invertase/recombinase like protein</fullName>
    </submittedName>
</protein>
<dbReference type="AlphaFoldDB" id="D4YZ98"/>
<dbReference type="STRING" id="452662.SJA_C1-08460"/>
<organism evidence="6 7">
    <name type="scientific">Sphingobium indicum (strain DSM 16413 / CCM 7287 / MTCC 6362 / UT26 / NBRC 101211 / UT26S)</name>
    <name type="common">Sphingobium japonicum</name>
    <dbReference type="NCBI Taxonomy" id="452662"/>
    <lineage>
        <taxon>Bacteria</taxon>
        <taxon>Pseudomonadati</taxon>
        <taxon>Pseudomonadota</taxon>
        <taxon>Alphaproteobacteria</taxon>
        <taxon>Sphingomonadales</taxon>
        <taxon>Sphingomonadaceae</taxon>
        <taxon>Sphingobium</taxon>
    </lineage>
</organism>
<dbReference type="Gene3D" id="3.90.1750.20">
    <property type="entry name" value="Putative Large Serine Recombinase, Chain B, Domain 2"/>
    <property type="match status" value="1"/>
</dbReference>
<keyword evidence="3" id="KW-0175">Coiled coil</keyword>
<dbReference type="PANTHER" id="PTHR30461:SF2">
    <property type="entry name" value="SERINE RECOMBINASE PINE-RELATED"/>
    <property type="match status" value="1"/>
</dbReference>
<dbReference type="InterPro" id="IPR050639">
    <property type="entry name" value="SSR_resolvase"/>
</dbReference>
<dbReference type="Gene3D" id="3.40.50.1390">
    <property type="entry name" value="Resolvase, N-terminal catalytic domain"/>
    <property type="match status" value="1"/>
</dbReference>
<dbReference type="InterPro" id="IPR006119">
    <property type="entry name" value="Resolv_N"/>
</dbReference>